<evidence type="ECO:0000313" key="3">
    <source>
        <dbReference type="Proteomes" id="UP000827724"/>
    </source>
</evidence>
<dbReference type="AlphaFoldDB" id="A0A9P8TRJ7"/>
<evidence type="ECO:0000313" key="2">
    <source>
        <dbReference type="EMBL" id="KAH6603996.1"/>
    </source>
</evidence>
<feature type="region of interest" description="Disordered" evidence="1">
    <location>
        <begin position="88"/>
        <end position="111"/>
    </location>
</feature>
<feature type="region of interest" description="Disordered" evidence="1">
    <location>
        <begin position="39"/>
        <end position="70"/>
    </location>
</feature>
<sequence>MAVLEFEPSCTSVLTIPRPPNAGFISAVLQTPAESVAVGGATAAEGSQSPDKHLSHKGIHQHGPGTEGSYSLSVKLHRHVYRWSYRLGPDPPGSRGGMEPSGPVCLHHQLH</sequence>
<accession>A0A9P8TRJ7</accession>
<protein>
    <submittedName>
        <fullName evidence="2">Uncharacterized protein</fullName>
    </submittedName>
</protein>
<organism evidence="2 3">
    <name type="scientific">Trichoderma cornu-damae</name>
    <dbReference type="NCBI Taxonomy" id="654480"/>
    <lineage>
        <taxon>Eukaryota</taxon>
        <taxon>Fungi</taxon>
        <taxon>Dikarya</taxon>
        <taxon>Ascomycota</taxon>
        <taxon>Pezizomycotina</taxon>
        <taxon>Sordariomycetes</taxon>
        <taxon>Hypocreomycetidae</taxon>
        <taxon>Hypocreales</taxon>
        <taxon>Hypocreaceae</taxon>
        <taxon>Trichoderma</taxon>
    </lineage>
</organism>
<comment type="caution">
    <text evidence="2">The sequence shown here is derived from an EMBL/GenBank/DDBJ whole genome shotgun (WGS) entry which is preliminary data.</text>
</comment>
<keyword evidence="3" id="KW-1185">Reference proteome</keyword>
<gene>
    <name evidence="2" type="ORF">Trco_007442</name>
</gene>
<proteinExistence type="predicted"/>
<name>A0A9P8TRJ7_9HYPO</name>
<dbReference type="Proteomes" id="UP000827724">
    <property type="component" value="Unassembled WGS sequence"/>
</dbReference>
<reference evidence="2" key="1">
    <citation type="submission" date="2021-08" db="EMBL/GenBank/DDBJ databases">
        <title>Chromosome-Level Trichoderma cornu-damae using Hi-C Data.</title>
        <authorList>
            <person name="Kim C.S."/>
        </authorList>
    </citation>
    <scope>NUCLEOTIDE SEQUENCE</scope>
    <source>
        <strain evidence="2">KA19-0412C</strain>
    </source>
</reference>
<evidence type="ECO:0000256" key="1">
    <source>
        <dbReference type="SAM" id="MobiDB-lite"/>
    </source>
</evidence>
<dbReference type="EMBL" id="JAIWOZ010000006">
    <property type="protein sequence ID" value="KAH6603996.1"/>
    <property type="molecule type" value="Genomic_DNA"/>
</dbReference>